<dbReference type="Gramene" id="KFK41720">
    <property type="protein sequence ID" value="KFK41720"/>
    <property type="gene ID" value="AALP_AA2G164400"/>
</dbReference>
<dbReference type="GO" id="GO:0007010">
    <property type="term" value="P:cytoskeleton organization"/>
    <property type="evidence" value="ECO:0007669"/>
    <property type="project" value="InterPro"/>
</dbReference>
<accession>A0A087HHW8</accession>
<keyword evidence="5" id="KW-0175">Coiled coil</keyword>
<dbReference type="EMBL" id="CM002870">
    <property type="protein sequence ID" value="KFK41720.1"/>
    <property type="molecule type" value="Genomic_DNA"/>
</dbReference>
<dbReference type="Pfam" id="PF07058">
    <property type="entry name" value="MAP70"/>
    <property type="match status" value="1"/>
</dbReference>
<comment type="similarity">
    <text evidence="2">Belongs to the MAP70 family.</text>
</comment>
<proteinExistence type="inferred from homology"/>
<name>A0A087HHW8_ARAAL</name>
<dbReference type="AlphaFoldDB" id="A0A087HHW8"/>
<dbReference type="InterPro" id="IPR009768">
    <property type="entry name" value="MAP70"/>
</dbReference>
<keyword evidence="4" id="KW-0493">Microtubule</keyword>
<dbReference type="OrthoDB" id="1732260at2759"/>
<keyword evidence="6" id="KW-0206">Cytoskeleton</keyword>
<evidence type="ECO:0000256" key="6">
    <source>
        <dbReference type="ARBA" id="ARBA00023212"/>
    </source>
</evidence>
<gene>
    <name evidence="7" type="ordered locus">AALP_Aa2g164400</name>
</gene>
<keyword evidence="3" id="KW-0963">Cytoplasm</keyword>
<evidence type="ECO:0000256" key="4">
    <source>
        <dbReference type="ARBA" id="ARBA00022701"/>
    </source>
</evidence>
<protein>
    <submittedName>
        <fullName evidence="7">Uncharacterized protein</fullName>
    </submittedName>
</protein>
<keyword evidence="8" id="KW-1185">Reference proteome</keyword>
<comment type="subcellular location">
    <subcellularLocation>
        <location evidence="1">Cytoplasm</location>
        <location evidence="1">Cytoskeleton</location>
    </subcellularLocation>
</comment>
<organism evidence="7 8">
    <name type="scientific">Arabis alpina</name>
    <name type="common">Alpine rock-cress</name>
    <dbReference type="NCBI Taxonomy" id="50452"/>
    <lineage>
        <taxon>Eukaryota</taxon>
        <taxon>Viridiplantae</taxon>
        <taxon>Streptophyta</taxon>
        <taxon>Embryophyta</taxon>
        <taxon>Tracheophyta</taxon>
        <taxon>Spermatophyta</taxon>
        <taxon>Magnoliopsida</taxon>
        <taxon>eudicotyledons</taxon>
        <taxon>Gunneridae</taxon>
        <taxon>Pentapetalae</taxon>
        <taxon>rosids</taxon>
        <taxon>malvids</taxon>
        <taxon>Brassicales</taxon>
        <taxon>Brassicaceae</taxon>
        <taxon>Arabideae</taxon>
        <taxon>Arabis</taxon>
    </lineage>
</organism>
<dbReference type="Proteomes" id="UP000029120">
    <property type="component" value="Chromosome 2"/>
</dbReference>
<dbReference type="GO" id="GO:0005874">
    <property type="term" value="C:microtubule"/>
    <property type="evidence" value="ECO:0007669"/>
    <property type="project" value="UniProtKB-KW"/>
</dbReference>
<evidence type="ECO:0000313" key="7">
    <source>
        <dbReference type="EMBL" id="KFK41720.1"/>
    </source>
</evidence>
<evidence type="ECO:0000256" key="5">
    <source>
        <dbReference type="ARBA" id="ARBA00023054"/>
    </source>
</evidence>
<sequence>MRPSFDADNEFITLLHCLDPVRIELNWLENEVRGSGISEAQAEIKALKFFKRLLKSLRWPPNMRLSSVVT</sequence>
<evidence type="ECO:0000256" key="1">
    <source>
        <dbReference type="ARBA" id="ARBA00004245"/>
    </source>
</evidence>
<evidence type="ECO:0000256" key="3">
    <source>
        <dbReference type="ARBA" id="ARBA00022490"/>
    </source>
</evidence>
<evidence type="ECO:0000256" key="2">
    <source>
        <dbReference type="ARBA" id="ARBA00008825"/>
    </source>
</evidence>
<dbReference type="GO" id="GO:0008017">
    <property type="term" value="F:microtubule binding"/>
    <property type="evidence" value="ECO:0007669"/>
    <property type="project" value="InterPro"/>
</dbReference>
<evidence type="ECO:0000313" key="8">
    <source>
        <dbReference type="Proteomes" id="UP000029120"/>
    </source>
</evidence>
<reference evidence="8" key="1">
    <citation type="journal article" date="2015" name="Nat. Plants">
        <title>Genome expansion of Arabis alpina linked with retrotransposition and reduced symmetric DNA methylation.</title>
        <authorList>
            <person name="Willing E.M."/>
            <person name="Rawat V."/>
            <person name="Mandakova T."/>
            <person name="Maumus F."/>
            <person name="James G.V."/>
            <person name="Nordstroem K.J."/>
            <person name="Becker C."/>
            <person name="Warthmann N."/>
            <person name="Chica C."/>
            <person name="Szarzynska B."/>
            <person name="Zytnicki M."/>
            <person name="Albani M.C."/>
            <person name="Kiefer C."/>
            <person name="Bergonzi S."/>
            <person name="Castaings L."/>
            <person name="Mateos J.L."/>
            <person name="Berns M.C."/>
            <person name="Bujdoso N."/>
            <person name="Piofczyk T."/>
            <person name="de Lorenzo L."/>
            <person name="Barrero-Sicilia C."/>
            <person name="Mateos I."/>
            <person name="Piednoel M."/>
            <person name="Hagmann J."/>
            <person name="Chen-Min-Tao R."/>
            <person name="Iglesias-Fernandez R."/>
            <person name="Schuster S.C."/>
            <person name="Alonso-Blanco C."/>
            <person name="Roudier F."/>
            <person name="Carbonero P."/>
            <person name="Paz-Ares J."/>
            <person name="Davis S.J."/>
            <person name="Pecinka A."/>
            <person name="Quesneville H."/>
            <person name="Colot V."/>
            <person name="Lysak M.A."/>
            <person name="Weigel D."/>
            <person name="Coupland G."/>
            <person name="Schneeberger K."/>
        </authorList>
    </citation>
    <scope>NUCLEOTIDE SEQUENCE [LARGE SCALE GENOMIC DNA]</scope>
    <source>
        <strain evidence="8">cv. Pajares</strain>
    </source>
</reference>